<proteinExistence type="predicted"/>
<comment type="caution">
    <text evidence="1">The sequence shown here is derived from an EMBL/GenBank/DDBJ whole genome shotgun (WGS) entry which is preliminary data.</text>
</comment>
<dbReference type="RefSeq" id="WP_099470734.1">
    <property type="nucleotide sequence ID" value="NZ_CP041025.1"/>
</dbReference>
<keyword evidence="2" id="KW-1185">Reference proteome</keyword>
<evidence type="ECO:0000313" key="1">
    <source>
        <dbReference type="EMBL" id="PHZ86720.1"/>
    </source>
</evidence>
<name>A0A2G4YWX0_9PROT</name>
<dbReference type="Proteomes" id="UP000229730">
    <property type="component" value="Unassembled WGS sequence"/>
</dbReference>
<organism evidence="1 2">
    <name type="scientific">Paremcibacter congregatus</name>
    <dbReference type="NCBI Taxonomy" id="2043170"/>
    <lineage>
        <taxon>Bacteria</taxon>
        <taxon>Pseudomonadati</taxon>
        <taxon>Pseudomonadota</taxon>
        <taxon>Alphaproteobacteria</taxon>
        <taxon>Emcibacterales</taxon>
        <taxon>Emcibacteraceae</taxon>
        <taxon>Paremcibacter</taxon>
    </lineage>
</organism>
<dbReference type="OrthoDB" id="9803941at2"/>
<protein>
    <submittedName>
        <fullName evidence="1">CopG family transcriptional regulator</fullName>
    </submittedName>
</protein>
<sequence length="150" mass="17323">MTHKRIHIYLGDDHSRIRQEAKRRGVSVSHLSHAALMAFLDADKDKREALVLRRFDRLSRQMGKIDRDLSVMTETLALYIHYQLAITPPVPVSDQAAAKAQARERFAQFITRVARRMAQGKNTIHDIIEEISPREEDFFKLDLEADDEPS</sequence>
<dbReference type="InParanoid" id="A0A2G4YWX0"/>
<evidence type="ECO:0000313" key="2">
    <source>
        <dbReference type="Proteomes" id="UP000229730"/>
    </source>
</evidence>
<dbReference type="AlphaFoldDB" id="A0A2G4YWX0"/>
<reference evidence="1 2" key="1">
    <citation type="submission" date="2017-10" db="EMBL/GenBank/DDBJ databases">
        <title>Frigbacter circumglobatus gen. nov. sp. nov., isolated from sediment cultured in situ.</title>
        <authorList>
            <person name="Zhao Z."/>
        </authorList>
    </citation>
    <scope>NUCLEOTIDE SEQUENCE [LARGE SCALE GENOMIC DNA]</scope>
    <source>
        <strain evidence="1 2">ZYL</strain>
    </source>
</reference>
<gene>
    <name evidence="1" type="ORF">CRD36_00255</name>
</gene>
<accession>A0A2G4YWX0</accession>
<dbReference type="EMBL" id="PDEM01000005">
    <property type="protein sequence ID" value="PHZ86720.1"/>
    <property type="molecule type" value="Genomic_DNA"/>
</dbReference>